<feature type="transmembrane region" description="Helical" evidence="5">
    <location>
        <begin position="408"/>
        <end position="432"/>
    </location>
</feature>
<gene>
    <name evidence="7" type="ORF">ODALV1_LOCUS29701</name>
</gene>
<keyword evidence="8" id="KW-1185">Reference proteome</keyword>
<proteinExistence type="predicted"/>
<feature type="transmembrane region" description="Helical" evidence="5">
    <location>
        <begin position="378"/>
        <end position="396"/>
    </location>
</feature>
<comment type="subcellular location">
    <subcellularLocation>
        <location evidence="1">Membrane</location>
        <topology evidence="1">Multi-pass membrane protein</topology>
    </subcellularLocation>
</comment>
<dbReference type="PANTHER" id="PTHR45902">
    <property type="entry name" value="LATROPHILIN RECEPTOR-LIKE PROTEIN A"/>
    <property type="match status" value="1"/>
</dbReference>
<name>A0ABP1S4H0_9HEXA</name>
<dbReference type="Gene3D" id="1.20.1070.10">
    <property type="entry name" value="Rhodopsin 7-helix transmembrane proteins"/>
    <property type="match status" value="1"/>
</dbReference>
<evidence type="ECO:0000259" key="6">
    <source>
        <dbReference type="PROSITE" id="PS50261"/>
    </source>
</evidence>
<comment type="caution">
    <text evidence="7">The sequence shown here is derived from an EMBL/GenBank/DDBJ whole genome shotgun (WGS) entry which is preliminary data.</text>
</comment>
<feature type="transmembrane region" description="Helical" evidence="5">
    <location>
        <begin position="286"/>
        <end position="304"/>
    </location>
</feature>
<evidence type="ECO:0000256" key="4">
    <source>
        <dbReference type="ARBA" id="ARBA00023136"/>
    </source>
</evidence>
<reference evidence="7 8" key="1">
    <citation type="submission" date="2024-08" db="EMBL/GenBank/DDBJ databases">
        <authorList>
            <person name="Cucini C."/>
            <person name="Frati F."/>
        </authorList>
    </citation>
    <scope>NUCLEOTIDE SEQUENCE [LARGE SCALE GENOMIC DNA]</scope>
</reference>
<evidence type="ECO:0000313" key="8">
    <source>
        <dbReference type="Proteomes" id="UP001642540"/>
    </source>
</evidence>
<feature type="transmembrane region" description="Helical" evidence="5">
    <location>
        <begin position="245"/>
        <end position="265"/>
    </location>
</feature>
<dbReference type="InterPro" id="IPR000832">
    <property type="entry name" value="GPCR_2_secretin-like"/>
</dbReference>
<organism evidence="7 8">
    <name type="scientific">Orchesella dallaii</name>
    <dbReference type="NCBI Taxonomy" id="48710"/>
    <lineage>
        <taxon>Eukaryota</taxon>
        <taxon>Metazoa</taxon>
        <taxon>Ecdysozoa</taxon>
        <taxon>Arthropoda</taxon>
        <taxon>Hexapoda</taxon>
        <taxon>Collembola</taxon>
        <taxon>Entomobryomorpha</taxon>
        <taxon>Entomobryoidea</taxon>
        <taxon>Orchesellidae</taxon>
        <taxon>Orchesellinae</taxon>
        <taxon>Orchesella</taxon>
    </lineage>
</organism>
<feature type="transmembrane region" description="Helical" evidence="5">
    <location>
        <begin position="333"/>
        <end position="357"/>
    </location>
</feature>
<dbReference type="Pfam" id="PF00002">
    <property type="entry name" value="7tm_2"/>
    <property type="match status" value="1"/>
</dbReference>
<keyword evidence="3 5" id="KW-1133">Transmembrane helix</keyword>
<dbReference type="PANTHER" id="PTHR45902:SF4">
    <property type="entry name" value="G-PROTEIN COUPLED RECEPTORS FAMILY 2 PROFILE 2 DOMAIN-CONTAINING PROTEIN"/>
    <property type="match status" value="1"/>
</dbReference>
<evidence type="ECO:0000256" key="2">
    <source>
        <dbReference type="ARBA" id="ARBA00022692"/>
    </source>
</evidence>
<keyword evidence="4 5" id="KW-0472">Membrane</keyword>
<evidence type="ECO:0000256" key="5">
    <source>
        <dbReference type="SAM" id="Phobius"/>
    </source>
</evidence>
<dbReference type="InterPro" id="IPR053231">
    <property type="entry name" value="GPCR_LN-TM7"/>
</dbReference>
<dbReference type="InterPro" id="IPR017981">
    <property type="entry name" value="GPCR_2-like_7TM"/>
</dbReference>
<feature type="transmembrane region" description="Helical" evidence="5">
    <location>
        <begin position="163"/>
        <end position="189"/>
    </location>
</feature>
<dbReference type="PROSITE" id="PS50261">
    <property type="entry name" value="G_PROTEIN_RECEP_F2_4"/>
    <property type="match status" value="1"/>
</dbReference>
<evidence type="ECO:0000256" key="3">
    <source>
        <dbReference type="ARBA" id="ARBA00022989"/>
    </source>
</evidence>
<dbReference type="EMBL" id="CAXLJM020000158">
    <property type="protein sequence ID" value="CAL8143565.1"/>
    <property type="molecule type" value="Genomic_DNA"/>
</dbReference>
<keyword evidence="2 5" id="KW-0812">Transmembrane</keyword>
<dbReference type="Proteomes" id="UP001642540">
    <property type="component" value="Unassembled WGS sequence"/>
</dbReference>
<accession>A0ABP1S4H0</accession>
<evidence type="ECO:0000256" key="1">
    <source>
        <dbReference type="ARBA" id="ARBA00004141"/>
    </source>
</evidence>
<evidence type="ECO:0000313" key="7">
    <source>
        <dbReference type="EMBL" id="CAL8143565.1"/>
    </source>
</evidence>
<feature type="domain" description="G-protein coupled receptors family 2 profile 2" evidence="6">
    <location>
        <begin position="164"/>
        <end position="434"/>
    </location>
</feature>
<sequence length="457" mass="52062">MEINVCRQVITISKCCLIDFVYDLVSKKCVKLPSGRKPWVPTLCIGDHCSSASSFGKYEFVPPRFRYCSSLIPLQSFDLQSVSSAGYNLKPKNCSAKLELGSGVVELYYLHNDQSKKWQKHEGEYCADGLITNSSATYDPDLFQQQFIFKCEASKSGELGIPIYYWINFGALVYSSFILLIIIVVYLLLFDKQNFQGLLILSCCISMFFMHVLNVLGTFDVLYYFTTFSRFIKGNNIVCKTVAIGWHYFFLCNLAWFIMINYDLWRTVHPVHLIQPSRHFNKFLKYSLLAWGIPGVLVTVFTLTDTFWSEVLPTPGYGEATCFPKRSGMARFYISGPLITTLTINSFFAISIVVKLLKSSKESKLLTINSSERYTARFFLKLFCITGLAWLCPFVSVEVHQYNGGVDIAFLSYLVIATLVIQSTGMLVLLCFNERTLQQVSSKVPRADGFIKIIRRR</sequence>
<feature type="transmembrane region" description="Helical" evidence="5">
    <location>
        <begin position="198"/>
        <end position="225"/>
    </location>
</feature>
<protein>
    <recommendedName>
        <fullName evidence="6">G-protein coupled receptors family 2 profile 2 domain-containing protein</fullName>
    </recommendedName>
</protein>